<gene>
    <name evidence="1" type="ORF">K3G42_023011</name>
</gene>
<keyword evidence="2" id="KW-1185">Reference proteome</keyword>
<evidence type="ECO:0000313" key="1">
    <source>
        <dbReference type="EMBL" id="KAH8007482.1"/>
    </source>
</evidence>
<comment type="caution">
    <text evidence="1">The sequence shown here is derived from an EMBL/GenBank/DDBJ whole genome shotgun (WGS) entry which is preliminary data.</text>
</comment>
<name>A0ACB8FQC3_9SAUR</name>
<dbReference type="Proteomes" id="UP000827872">
    <property type="component" value="Linkage Group LG06"/>
</dbReference>
<sequence>MQRCPVSLEQKFLPKFPLPQKAQGTGSWELLALGEVSLISSPVADQRVTGRLLVSVDSPMSVDDACFPASEAPPFLLDFPEAMTCGKCSLCSPPNKEACEKEG</sequence>
<proteinExistence type="predicted"/>
<dbReference type="EMBL" id="CM037619">
    <property type="protein sequence ID" value="KAH8007482.1"/>
    <property type="molecule type" value="Genomic_DNA"/>
</dbReference>
<protein>
    <submittedName>
        <fullName evidence="1">Uncharacterized protein</fullName>
    </submittedName>
</protein>
<accession>A0ACB8FQC3</accession>
<reference evidence="1" key="1">
    <citation type="submission" date="2021-08" db="EMBL/GenBank/DDBJ databases">
        <title>The first chromosome-level gecko genome reveals the dynamic sex chromosomes of Neotropical dwarf geckos (Sphaerodactylidae: Sphaerodactylus).</title>
        <authorList>
            <person name="Pinto B.J."/>
            <person name="Keating S.E."/>
            <person name="Gamble T."/>
        </authorList>
    </citation>
    <scope>NUCLEOTIDE SEQUENCE</scope>
    <source>
        <strain evidence="1">TG3544</strain>
    </source>
</reference>
<evidence type="ECO:0000313" key="2">
    <source>
        <dbReference type="Proteomes" id="UP000827872"/>
    </source>
</evidence>
<organism evidence="1 2">
    <name type="scientific">Sphaerodactylus townsendi</name>
    <dbReference type="NCBI Taxonomy" id="933632"/>
    <lineage>
        <taxon>Eukaryota</taxon>
        <taxon>Metazoa</taxon>
        <taxon>Chordata</taxon>
        <taxon>Craniata</taxon>
        <taxon>Vertebrata</taxon>
        <taxon>Euteleostomi</taxon>
        <taxon>Lepidosauria</taxon>
        <taxon>Squamata</taxon>
        <taxon>Bifurcata</taxon>
        <taxon>Gekkota</taxon>
        <taxon>Sphaerodactylidae</taxon>
        <taxon>Sphaerodactylus</taxon>
    </lineage>
</organism>